<evidence type="ECO:0000313" key="3">
    <source>
        <dbReference type="Proteomes" id="UP000029995"/>
    </source>
</evidence>
<feature type="transmembrane region" description="Helical" evidence="1">
    <location>
        <begin position="54"/>
        <end position="74"/>
    </location>
</feature>
<dbReference type="Proteomes" id="UP000029995">
    <property type="component" value="Unassembled WGS sequence"/>
</dbReference>
<evidence type="ECO:0000313" key="2">
    <source>
        <dbReference type="EMBL" id="KGM34336.1"/>
    </source>
</evidence>
<proteinExistence type="predicted"/>
<keyword evidence="1" id="KW-0812">Transmembrane</keyword>
<evidence type="ECO:0000256" key="1">
    <source>
        <dbReference type="SAM" id="Phobius"/>
    </source>
</evidence>
<keyword evidence="1" id="KW-0472">Membrane</keyword>
<gene>
    <name evidence="2" type="ORF">P409_10795</name>
</gene>
<feature type="transmembrane region" description="Helical" evidence="1">
    <location>
        <begin position="22"/>
        <end position="42"/>
    </location>
</feature>
<dbReference type="AlphaFoldDB" id="A0A0A0D6S5"/>
<sequence>MLPPRLPRPPSTDPPRMTLAEFFQTPGAWALLFALLAMPALARMLARAGLARGWALLALVPHVGVMLVFAVLLFRRWPSILALGEGKR</sequence>
<organism evidence="2 3">
    <name type="scientific">Inquilinus limosus MP06</name>
    <dbReference type="NCBI Taxonomy" id="1398085"/>
    <lineage>
        <taxon>Bacteria</taxon>
        <taxon>Pseudomonadati</taxon>
        <taxon>Pseudomonadota</taxon>
        <taxon>Alphaproteobacteria</taxon>
        <taxon>Rhodospirillales</taxon>
        <taxon>Rhodospirillaceae</taxon>
        <taxon>Inquilinus</taxon>
    </lineage>
</organism>
<comment type="caution">
    <text evidence="2">The sequence shown here is derived from an EMBL/GenBank/DDBJ whole genome shotgun (WGS) entry which is preliminary data.</text>
</comment>
<keyword evidence="1" id="KW-1133">Transmembrane helix</keyword>
<accession>A0A0A0D6S5</accession>
<protein>
    <submittedName>
        <fullName evidence="2">Uncharacterized protein</fullName>
    </submittedName>
</protein>
<dbReference type="EMBL" id="JANX01000100">
    <property type="protein sequence ID" value="KGM34336.1"/>
    <property type="molecule type" value="Genomic_DNA"/>
</dbReference>
<name>A0A0A0D6S5_9PROT</name>
<reference evidence="2 3" key="1">
    <citation type="submission" date="2014-01" db="EMBL/GenBank/DDBJ databases">
        <title>Genome sequence determination for a cystic fibrosis isolate, Inquilinus limosus.</title>
        <authorList>
            <person name="Pino M."/>
            <person name="Di Conza J."/>
            <person name="Gutkind G."/>
        </authorList>
    </citation>
    <scope>NUCLEOTIDE SEQUENCE [LARGE SCALE GENOMIC DNA]</scope>
    <source>
        <strain evidence="2 3">MP06</strain>
    </source>
</reference>